<dbReference type="InterPro" id="IPR045083">
    <property type="entry name" value="ATP_synth_F0_asu_bact/mt"/>
</dbReference>
<evidence type="ECO:0000256" key="8">
    <source>
        <dbReference type="ARBA" id="ARBA00023065"/>
    </source>
</evidence>
<keyword evidence="10" id="KW-0066">ATP synthesis</keyword>
<dbReference type="EMBL" id="KJ739594">
    <property type="protein sequence ID" value="AIK20585.1"/>
    <property type="molecule type" value="Genomic_DNA"/>
</dbReference>
<gene>
    <name evidence="13" type="primary">ATP6</name>
</gene>
<feature type="transmembrane region" description="Helical" evidence="12">
    <location>
        <begin position="26"/>
        <end position="51"/>
    </location>
</feature>
<evidence type="ECO:0000256" key="4">
    <source>
        <dbReference type="ARBA" id="ARBA00022547"/>
    </source>
</evidence>
<dbReference type="PROSITE" id="PS00449">
    <property type="entry name" value="ATPASE_A"/>
    <property type="match status" value="1"/>
</dbReference>
<protein>
    <recommendedName>
        <fullName evidence="11">ATP synthase subunit a</fullName>
    </recommendedName>
</protein>
<dbReference type="CDD" id="cd00310">
    <property type="entry name" value="ATP-synt_Fo_a_6"/>
    <property type="match status" value="1"/>
</dbReference>
<evidence type="ECO:0000256" key="12">
    <source>
        <dbReference type="SAM" id="Phobius"/>
    </source>
</evidence>
<evidence type="ECO:0000256" key="11">
    <source>
        <dbReference type="RuleBase" id="RU004450"/>
    </source>
</evidence>
<comment type="similarity">
    <text evidence="2">Belongs to the ATPase A chain family.</text>
</comment>
<dbReference type="NCBIfam" id="TIGR01131">
    <property type="entry name" value="ATP_synt_6_or_A"/>
    <property type="match status" value="1"/>
</dbReference>
<evidence type="ECO:0000256" key="1">
    <source>
        <dbReference type="ARBA" id="ARBA00004141"/>
    </source>
</evidence>
<feature type="transmembrane region" description="Helical" evidence="12">
    <location>
        <begin position="166"/>
        <end position="191"/>
    </location>
</feature>
<feature type="transmembrane region" description="Helical" evidence="12">
    <location>
        <begin position="127"/>
        <end position="146"/>
    </location>
</feature>
<dbReference type="GO" id="GO:0045259">
    <property type="term" value="C:proton-transporting ATP synthase complex"/>
    <property type="evidence" value="ECO:0007669"/>
    <property type="project" value="UniProtKB-KW"/>
</dbReference>
<evidence type="ECO:0000256" key="2">
    <source>
        <dbReference type="ARBA" id="ARBA00006810"/>
    </source>
</evidence>
<sequence length="223" mass="26036">MLMMNNLFSIFDPSTSQSFNFNWLSLVIWMFIIPQEFWASSSFFLISWKILSKKFFQEISNNMKLNKFKNCLFIFSIFFFIMESNFLGLIPYVFTSSSHLVFTMFFAFPFWMTFIFFSLINKFNMMMAHLVPLGSPMMLSFFMVIIETVSNLIRPITLSVRLAANMISGHLLIHLLSSITIFSKMLFLLTIPLMMTLLILETAVAFIQAFVFAILISLYINES</sequence>
<dbReference type="SUPFAM" id="SSF81336">
    <property type="entry name" value="F1F0 ATP synthase subunit A"/>
    <property type="match status" value="1"/>
</dbReference>
<keyword evidence="8" id="KW-0406">Ion transport</keyword>
<name>A0A0U1X5B1_9ACAR</name>
<feature type="transmembrane region" description="Helical" evidence="12">
    <location>
        <begin position="198"/>
        <end position="220"/>
    </location>
</feature>
<dbReference type="PANTHER" id="PTHR11410">
    <property type="entry name" value="ATP SYNTHASE SUBUNIT A"/>
    <property type="match status" value="1"/>
</dbReference>
<evidence type="ECO:0000256" key="3">
    <source>
        <dbReference type="ARBA" id="ARBA00022448"/>
    </source>
</evidence>
<proteinExistence type="inferred from homology"/>
<organism evidence="13">
    <name type="scientific">Rhipicephalus simus</name>
    <dbReference type="NCBI Taxonomy" id="72861"/>
    <lineage>
        <taxon>Eukaryota</taxon>
        <taxon>Metazoa</taxon>
        <taxon>Ecdysozoa</taxon>
        <taxon>Arthropoda</taxon>
        <taxon>Chelicerata</taxon>
        <taxon>Arachnida</taxon>
        <taxon>Acari</taxon>
        <taxon>Parasitiformes</taxon>
        <taxon>Ixodida</taxon>
        <taxon>Ixodoidea</taxon>
        <taxon>Ixodidae</taxon>
        <taxon>Rhipicephalinae</taxon>
        <taxon>Rhipicephalus</taxon>
        <taxon>Rhipicephalus</taxon>
    </lineage>
</organism>
<feature type="transmembrane region" description="Helical" evidence="12">
    <location>
        <begin position="100"/>
        <end position="120"/>
    </location>
</feature>
<keyword evidence="9 12" id="KW-0472">Membrane</keyword>
<evidence type="ECO:0000256" key="10">
    <source>
        <dbReference type="ARBA" id="ARBA00023310"/>
    </source>
</evidence>
<keyword evidence="4" id="KW-0138">CF(0)</keyword>
<keyword evidence="6" id="KW-0375">Hydrogen ion transport</keyword>
<keyword evidence="7 12" id="KW-1133">Transmembrane helix</keyword>
<evidence type="ECO:0000256" key="5">
    <source>
        <dbReference type="ARBA" id="ARBA00022692"/>
    </source>
</evidence>
<keyword evidence="5 12" id="KW-0812">Transmembrane</keyword>
<feature type="transmembrane region" description="Helical" evidence="12">
    <location>
        <begin position="72"/>
        <end position="94"/>
    </location>
</feature>
<dbReference type="Pfam" id="PF00119">
    <property type="entry name" value="ATP-synt_A"/>
    <property type="match status" value="1"/>
</dbReference>
<geneLocation type="mitochondrion" evidence="13"/>
<dbReference type="GO" id="GO:0005743">
    <property type="term" value="C:mitochondrial inner membrane"/>
    <property type="evidence" value="ECO:0007669"/>
    <property type="project" value="UniProtKB-SubCell"/>
</dbReference>
<evidence type="ECO:0000256" key="9">
    <source>
        <dbReference type="ARBA" id="ARBA00023136"/>
    </source>
</evidence>
<evidence type="ECO:0000256" key="7">
    <source>
        <dbReference type="ARBA" id="ARBA00022989"/>
    </source>
</evidence>
<dbReference type="InterPro" id="IPR023011">
    <property type="entry name" value="ATP_synth_F0_asu_AS"/>
</dbReference>
<evidence type="ECO:0000313" key="13">
    <source>
        <dbReference type="EMBL" id="AIK20585.1"/>
    </source>
</evidence>
<dbReference type="PANTHER" id="PTHR11410:SF0">
    <property type="entry name" value="ATP SYNTHASE SUBUNIT A"/>
    <property type="match status" value="1"/>
</dbReference>
<dbReference type="PRINTS" id="PR00123">
    <property type="entry name" value="ATPASEA"/>
</dbReference>
<dbReference type="InterPro" id="IPR035908">
    <property type="entry name" value="F0_ATP_A_sf"/>
</dbReference>
<dbReference type="Gene3D" id="1.20.120.220">
    <property type="entry name" value="ATP synthase, F0 complex, subunit A"/>
    <property type="match status" value="1"/>
</dbReference>
<dbReference type="GO" id="GO:0046933">
    <property type="term" value="F:proton-transporting ATP synthase activity, rotational mechanism"/>
    <property type="evidence" value="ECO:0007669"/>
    <property type="project" value="TreeGrafter"/>
</dbReference>
<accession>A0A0U1X5B1</accession>
<reference evidence="13" key="1">
    <citation type="journal article" date="2014" name="Mitochondrial DNA">
        <title>Complete mitochondrial genome of Rhipicephalus simus.</title>
        <authorList>
            <person name="Xu Z.L."/>
            <person name="Liao B.H."/>
            <person name="Zhang R."/>
            <person name="Yang G.H."/>
            <person name="Zhang D.G."/>
            <person name="Yao J."/>
            <person name="Wang L.S."/>
        </authorList>
    </citation>
    <scope>NUCLEOTIDE SEQUENCE</scope>
</reference>
<keyword evidence="13" id="KW-0496">Mitochondrion</keyword>
<comment type="subcellular location">
    <subcellularLocation>
        <location evidence="1">Membrane</location>
        <topology evidence="1">Multi-pass membrane protein</topology>
    </subcellularLocation>
    <subcellularLocation>
        <location evidence="11">Mitochondrion inner membrane</location>
        <topology evidence="11">Multi-pass membrane protein</topology>
    </subcellularLocation>
</comment>
<keyword evidence="3" id="KW-0813">Transport</keyword>
<dbReference type="AlphaFoldDB" id="A0A0U1X5B1"/>
<evidence type="ECO:0000256" key="6">
    <source>
        <dbReference type="ARBA" id="ARBA00022781"/>
    </source>
</evidence>
<dbReference type="InterPro" id="IPR000568">
    <property type="entry name" value="ATP_synth_F0_asu"/>
</dbReference>